<comment type="caution">
    <text evidence="3">The sequence shown here is derived from an EMBL/GenBank/DDBJ whole genome shotgun (WGS) entry which is preliminary data.</text>
</comment>
<dbReference type="RefSeq" id="WP_094473377.1">
    <property type="nucleotide sequence ID" value="NZ_NOXT01000101.1"/>
</dbReference>
<reference evidence="3 4" key="1">
    <citation type="submission" date="2017-07" db="EMBL/GenBank/DDBJ databases">
        <title>Sandarakinorhabdus cyanobacteriorum sp. nov., a novel bacterium isolated from cyanobacterial aggregates in a eutrophic lake.</title>
        <authorList>
            <person name="Cai H."/>
        </authorList>
    </citation>
    <scope>NUCLEOTIDE SEQUENCE [LARGE SCALE GENOMIC DNA]</scope>
    <source>
        <strain evidence="3 4">TH057</strain>
    </source>
</reference>
<accession>A0A255YLL8</accession>
<gene>
    <name evidence="3" type="ORF">CHU93_06940</name>
</gene>
<dbReference type="Proteomes" id="UP000216991">
    <property type="component" value="Unassembled WGS sequence"/>
</dbReference>
<dbReference type="SUPFAM" id="SSF53474">
    <property type="entry name" value="alpha/beta-Hydrolases"/>
    <property type="match status" value="1"/>
</dbReference>
<evidence type="ECO:0000259" key="2">
    <source>
        <dbReference type="Pfam" id="PF12697"/>
    </source>
</evidence>
<feature type="compositionally biased region" description="Basic and acidic residues" evidence="1">
    <location>
        <begin position="177"/>
        <end position="186"/>
    </location>
</feature>
<dbReference type="InterPro" id="IPR000073">
    <property type="entry name" value="AB_hydrolase_1"/>
</dbReference>
<dbReference type="PANTHER" id="PTHR43194">
    <property type="entry name" value="HYDROLASE ALPHA/BETA FOLD FAMILY"/>
    <property type="match status" value="1"/>
</dbReference>
<sequence>MDATDDIDPLWAPEPDALPGWFHDALAVPREEGFVDVAGTRIHFFRWGNPTHPPILMTHGFLAHARCFAFIAPFLAGDHHIVAYDLSGMGDSAHRPGNNAQARGAEMVGVAEALGLFDGPAKPVIIAHSFGASVGLTAMALAAERFAGLILCDMMVLRPEVLEERNRRGSGRPGSGDPDKPQRRYPDYPTARSRYVLSPPQPVGEPFLMDYMAFHSLRRAGAEWTWKFDPEVFRQNDAEPGWHEMGKRVVATPGRKAIVYGAESQLFTPDSSDYVRELGGTDIPIIAIPQARHHLMLDQPLAFVTALRAIVEIWQTNDNTASTQ</sequence>
<protein>
    <submittedName>
        <fullName evidence="3">Alpha/beta hydrolase</fullName>
    </submittedName>
</protein>
<dbReference type="Pfam" id="PF12697">
    <property type="entry name" value="Abhydrolase_6"/>
    <property type="match status" value="1"/>
</dbReference>
<dbReference type="PANTHER" id="PTHR43194:SF2">
    <property type="entry name" value="PEROXISOMAL MEMBRANE PROTEIN LPX1"/>
    <property type="match status" value="1"/>
</dbReference>
<keyword evidence="4" id="KW-1185">Reference proteome</keyword>
<feature type="region of interest" description="Disordered" evidence="1">
    <location>
        <begin position="165"/>
        <end position="196"/>
    </location>
</feature>
<keyword evidence="3" id="KW-0378">Hydrolase</keyword>
<dbReference type="EMBL" id="NOXT01000101">
    <property type="protein sequence ID" value="OYQ30177.1"/>
    <property type="molecule type" value="Genomic_DNA"/>
</dbReference>
<dbReference type="OrthoDB" id="9804723at2"/>
<dbReference type="Gene3D" id="3.40.50.1820">
    <property type="entry name" value="alpha/beta hydrolase"/>
    <property type="match status" value="1"/>
</dbReference>
<dbReference type="InterPro" id="IPR050228">
    <property type="entry name" value="Carboxylesterase_BioH"/>
</dbReference>
<feature type="domain" description="AB hydrolase-1" evidence="2">
    <location>
        <begin position="55"/>
        <end position="304"/>
    </location>
</feature>
<organism evidence="3 4">
    <name type="scientific">Sandarakinorhabdus cyanobacteriorum</name>
    <dbReference type="NCBI Taxonomy" id="1981098"/>
    <lineage>
        <taxon>Bacteria</taxon>
        <taxon>Pseudomonadati</taxon>
        <taxon>Pseudomonadota</taxon>
        <taxon>Alphaproteobacteria</taxon>
        <taxon>Sphingomonadales</taxon>
        <taxon>Sphingosinicellaceae</taxon>
        <taxon>Sandarakinorhabdus</taxon>
    </lineage>
</organism>
<dbReference type="AlphaFoldDB" id="A0A255YLL8"/>
<evidence type="ECO:0000313" key="3">
    <source>
        <dbReference type="EMBL" id="OYQ30177.1"/>
    </source>
</evidence>
<dbReference type="GO" id="GO:0016787">
    <property type="term" value="F:hydrolase activity"/>
    <property type="evidence" value="ECO:0007669"/>
    <property type="project" value="UniProtKB-KW"/>
</dbReference>
<evidence type="ECO:0000256" key="1">
    <source>
        <dbReference type="SAM" id="MobiDB-lite"/>
    </source>
</evidence>
<name>A0A255YLL8_9SPHN</name>
<evidence type="ECO:0000313" key="4">
    <source>
        <dbReference type="Proteomes" id="UP000216991"/>
    </source>
</evidence>
<proteinExistence type="predicted"/>
<dbReference type="InterPro" id="IPR029058">
    <property type="entry name" value="AB_hydrolase_fold"/>
</dbReference>